<dbReference type="GO" id="GO:0030042">
    <property type="term" value="P:actin filament depolymerization"/>
    <property type="evidence" value="ECO:0007669"/>
    <property type="project" value="InterPro"/>
</dbReference>
<feature type="domain" description="ADF-H" evidence="3">
    <location>
        <begin position="4"/>
        <end position="150"/>
    </location>
</feature>
<dbReference type="GO" id="GO:0003779">
    <property type="term" value="F:actin binding"/>
    <property type="evidence" value="ECO:0007669"/>
    <property type="project" value="UniProtKB-KW"/>
</dbReference>
<keyword evidence="2" id="KW-0009">Actin-binding</keyword>
<comment type="similarity">
    <text evidence="1">Belongs to the actin-binding proteins ADF family.</text>
</comment>
<reference evidence="4 5" key="1">
    <citation type="submission" date="2019-01" db="EMBL/GenBank/DDBJ databases">
        <title>Coherence of Microcystis species and biogeography revealed through population genomics.</title>
        <authorList>
            <person name="Perez-Carrascal O.M."/>
            <person name="Terrat Y."/>
            <person name="Giani A."/>
            <person name="Fortin N."/>
            <person name="Tromas N."/>
            <person name="Shapiro B.J."/>
        </authorList>
    </citation>
    <scope>NUCLEOTIDE SEQUENCE [LARGE SCALE GENOMIC DNA]</scope>
    <source>
        <strain evidence="4">Mw_QC_S_20081001_S30D</strain>
    </source>
</reference>
<evidence type="ECO:0000313" key="4">
    <source>
        <dbReference type="EMBL" id="TRU93357.1"/>
    </source>
</evidence>
<dbReference type="InterPro" id="IPR017904">
    <property type="entry name" value="ADF/Cofilin"/>
</dbReference>
<dbReference type="InterPro" id="IPR029006">
    <property type="entry name" value="ADF-H/Gelsolin-like_dom_sf"/>
</dbReference>
<dbReference type="PROSITE" id="PS51263">
    <property type="entry name" value="ADF_H"/>
    <property type="match status" value="1"/>
</dbReference>
<protein>
    <recommendedName>
        <fullName evidence="3">ADF-H domain-containing protein</fullName>
    </recommendedName>
</protein>
<evidence type="ECO:0000256" key="1">
    <source>
        <dbReference type="ARBA" id="ARBA00006844"/>
    </source>
</evidence>
<gene>
    <name evidence="4" type="ORF">EWV75_18715</name>
</gene>
<dbReference type="GO" id="GO:0015629">
    <property type="term" value="C:actin cytoskeleton"/>
    <property type="evidence" value="ECO:0007669"/>
    <property type="project" value="InterPro"/>
</dbReference>
<dbReference type="InterPro" id="IPR002108">
    <property type="entry name" value="ADF-H"/>
</dbReference>
<dbReference type="EMBL" id="SFAT01000174">
    <property type="protein sequence ID" value="TRU93357.1"/>
    <property type="molecule type" value="Genomic_DNA"/>
</dbReference>
<dbReference type="AlphaFoldDB" id="A0A552JCF7"/>
<comment type="caution">
    <text evidence="4">The sequence shown here is derived from an EMBL/GenBank/DDBJ whole genome shotgun (WGS) entry which is preliminary data.</text>
</comment>
<evidence type="ECO:0000259" key="3">
    <source>
        <dbReference type="PROSITE" id="PS51263"/>
    </source>
</evidence>
<sequence length="155" mass="17323">MDYSAAKLHPDCVKLFNEFKGNSNVPTHDFLTMKLDGTNIVPDICPLIGTSSEDDKYKNSEHPAFDYMVDHLLEKGCGYAFYIFNYDTPNGHRSKIVFYTYVDDNSSPKTKMTITSSKSAVEKGCPGFGIKISANCRDDLTYEVGLGYCQISKTI</sequence>
<proteinExistence type="inferred from homology"/>
<dbReference type="Proteomes" id="UP000320523">
    <property type="component" value="Unassembled WGS sequence"/>
</dbReference>
<dbReference type="SUPFAM" id="SSF55753">
    <property type="entry name" value="Actin depolymerizing proteins"/>
    <property type="match status" value="1"/>
</dbReference>
<evidence type="ECO:0000313" key="5">
    <source>
        <dbReference type="Proteomes" id="UP000320523"/>
    </source>
</evidence>
<dbReference type="PANTHER" id="PTHR11913">
    <property type="entry name" value="COFILIN-RELATED"/>
    <property type="match status" value="1"/>
</dbReference>
<name>A0A552JCF7_9CHRO</name>
<organism evidence="4 5">
    <name type="scientific">Microcystis wesenbergii Mw_QC_S_20081001_S30D</name>
    <dbReference type="NCBI Taxonomy" id="2486245"/>
    <lineage>
        <taxon>Bacteria</taxon>
        <taxon>Bacillati</taxon>
        <taxon>Cyanobacteriota</taxon>
        <taxon>Cyanophyceae</taxon>
        <taxon>Oscillatoriophycideae</taxon>
        <taxon>Chroococcales</taxon>
        <taxon>Microcystaceae</taxon>
        <taxon>Microcystis</taxon>
    </lineage>
</organism>
<accession>A0A552JCF7</accession>
<evidence type="ECO:0000256" key="2">
    <source>
        <dbReference type="ARBA" id="ARBA00023203"/>
    </source>
</evidence>
<dbReference type="Gene3D" id="3.40.20.10">
    <property type="entry name" value="Severin"/>
    <property type="match status" value="1"/>
</dbReference>
<dbReference type="Pfam" id="PF00241">
    <property type="entry name" value="Cofilin_ADF"/>
    <property type="match status" value="1"/>
</dbReference>
<dbReference type="SMART" id="SM00102">
    <property type="entry name" value="ADF"/>
    <property type="match status" value="1"/>
</dbReference>